<reference evidence="3" key="1">
    <citation type="submission" date="2016-11" db="UniProtKB">
        <authorList>
            <consortium name="WormBaseParasite"/>
        </authorList>
    </citation>
    <scope>IDENTIFICATION</scope>
</reference>
<protein>
    <submittedName>
        <fullName evidence="3">Uncharacterized protein</fullName>
    </submittedName>
</protein>
<accession>A0A1I8F3P4</accession>
<dbReference type="WBParaSite" id="maker-unitig_15759-snap-gene-0.3-mRNA-1">
    <property type="protein sequence ID" value="maker-unitig_15759-snap-gene-0.3-mRNA-1"/>
    <property type="gene ID" value="maker-unitig_15759-snap-gene-0.3"/>
</dbReference>
<keyword evidence="2" id="KW-1185">Reference proteome</keyword>
<feature type="region of interest" description="Disordered" evidence="1">
    <location>
        <begin position="36"/>
        <end position="57"/>
    </location>
</feature>
<evidence type="ECO:0000256" key="1">
    <source>
        <dbReference type="SAM" id="MobiDB-lite"/>
    </source>
</evidence>
<sequence length="57" mass="6022">MAAFGTAEPDSNEGDCLVQLTEDRPLSTVSVALSAQLNKHQSSPTISDAPGRLQPLR</sequence>
<name>A0A1I8F3P4_9PLAT</name>
<dbReference type="Proteomes" id="UP000095280">
    <property type="component" value="Unplaced"/>
</dbReference>
<evidence type="ECO:0000313" key="3">
    <source>
        <dbReference type="WBParaSite" id="maker-unitig_15759-snap-gene-0.3-mRNA-1"/>
    </source>
</evidence>
<feature type="compositionally biased region" description="Polar residues" evidence="1">
    <location>
        <begin position="36"/>
        <end position="46"/>
    </location>
</feature>
<evidence type="ECO:0000313" key="2">
    <source>
        <dbReference type="Proteomes" id="UP000095280"/>
    </source>
</evidence>
<proteinExistence type="predicted"/>
<dbReference type="AlphaFoldDB" id="A0A1I8F3P4"/>
<organism evidence="2 3">
    <name type="scientific">Macrostomum lignano</name>
    <dbReference type="NCBI Taxonomy" id="282301"/>
    <lineage>
        <taxon>Eukaryota</taxon>
        <taxon>Metazoa</taxon>
        <taxon>Spiralia</taxon>
        <taxon>Lophotrochozoa</taxon>
        <taxon>Platyhelminthes</taxon>
        <taxon>Rhabditophora</taxon>
        <taxon>Macrostomorpha</taxon>
        <taxon>Macrostomida</taxon>
        <taxon>Macrostomidae</taxon>
        <taxon>Macrostomum</taxon>
    </lineage>
</organism>